<proteinExistence type="predicted"/>
<evidence type="ECO:0000313" key="4">
    <source>
        <dbReference type="Proteomes" id="UP000604046"/>
    </source>
</evidence>
<gene>
    <name evidence="3" type="ORF">SNAT2548_LOCUS34886</name>
</gene>
<evidence type="ECO:0000259" key="2">
    <source>
        <dbReference type="Pfam" id="PF05270"/>
    </source>
</evidence>
<dbReference type="Pfam" id="PF05270">
    <property type="entry name" value="AbfB"/>
    <property type="match status" value="1"/>
</dbReference>
<dbReference type="GO" id="GO:0046556">
    <property type="term" value="F:alpha-L-arabinofuranosidase activity"/>
    <property type="evidence" value="ECO:0007669"/>
    <property type="project" value="InterPro"/>
</dbReference>
<evidence type="ECO:0000256" key="1">
    <source>
        <dbReference type="SAM" id="MobiDB-lite"/>
    </source>
</evidence>
<dbReference type="Proteomes" id="UP000604046">
    <property type="component" value="Unassembled WGS sequence"/>
</dbReference>
<keyword evidence="4" id="KW-1185">Reference proteome</keyword>
<accession>A0A812V4B4</accession>
<dbReference type="GO" id="GO:0046373">
    <property type="term" value="P:L-arabinose metabolic process"/>
    <property type="evidence" value="ECO:0007669"/>
    <property type="project" value="InterPro"/>
</dbReference>
<organism evidence="3 4">
    <name type="scientific">Symbiodinium natans</name>
    <dbReference type="NCBI Taxonomy" id="878477"/>
    <lineage>
        <taxon>Eukaryota</taxon>
        <taxon>Sar</taxon>
        <taxon>Alveolata</taxon>
        <taxon>Dinophyceae</taxon>
        <taxon>Suessiales</taxon>
        <taxon>Symbiodiniaceae</taxon>
        <taxon>Symbiodinium</taxon>
    </lineage>
</organism>
<feature type="region of interest" description="Disordered" evidence="1">
    <location>
        <begin position="1"/>
        <end position="25"/>
    </location>
</feature>
<feature type="domain" description="Alpha-L-arabinofuranosidase B arabinose-binding" evidence="2">
    <location>
        <begin position="146"/>
        <end position="236"/>
    </location>
</feature>
<name>A0A812V4B4_9DINO</name>
<dbReference type="OrthoDB" id="10316673at2759"/>
<protein>
    <recommendedName>
        <fullName evidence="2">Alpha-L-arabinofuranosidase B arabinose-binding domain-containing protein</fullName>
    </recommendedName>
</protein>
<evidence type="ECO:0000313" key="3">
    <source>
        <dbReference type="EMBL" id="CAE7613499.1"/>
    </source>
</evidence>
<feature type="compositionally biased region" description="Basic and acidic residues" evidence="1">
    <location>
        <begin position="1"/>
        <end position="10"/>
    </location>
</feature>
<dbReference type="Gene3D" id="2.80.10.50">
    <property type="match status" value="1"/>
</dbReference>
<dbReference type="InterPro" id="IPR036195">
    <property type="entry name" value="AbfB_ABD_sf"/>
</dbReference>
<dbReference type="SUPFAM" id="SSF110221">
    <property type="entry name" value="AbfB domain"/>
    <property type="match status" value="1"/>
</dbReference>
<comment type="caution">
    <text evidence="3">The sequence shown here is derived from an EMBL/GenBank/DDBJ whole genome shotgun (WGS) entry which is preliminary data.</text>
</comment>
<reference evidence="3" key="1">
    <citation type="submission" date="2021-02" db="EMBL/GenBank/DDBJ databases">
        <authorList>
            <person name="Dougan E. K."/>
            <person name="Rhodes N."/>
            <person name="Thang M."/>
            <person name="Chan C."/>
        </authorList>
    </citation>
    <scope>NUCLEOTIDE SEQUENCE</scope>
</reference>
<dbReference type="AlphaFoldDB" id="A0A812V4B4"/>
<dbReference type="EMBL" id="CAJNDS010002834">
    <property type="protein sequence ID" value="CAE7613499.1"/>
    <property type="molecule type" value="Genomic_DNA"/>
</dbReference>
<dbReference type="InterPro" id="IPR007934">
    <property type="entry name" value="AbfB_ABD"/>
</dbReference>
<sequence>MGPKLSRDDEMPGPSESAPHGGKVHGVVVRKLNGTEVLRQELPHEATLLSLKQALGAEVGLPAAAVKLLNGSEPLQPDHALIGDLLQGDAELTLVQLQIRRVYFESLAWRGGHQLDGIAGLSSNAEPGSLLTNQKDKSPWLLHLLPEGGIKFESEKEPGHFICNADGHGRLRRGNGTQEAFRELPALNGEEDAVTLESLGQPGAYLCHCNGRIFCHSLTTRMQLSDRVFNNDASWRLVDCD</sequence>